<evidence type="ECO:0000256" key="5">
    <source>
        <dbReference type="ARBA" id="ARBA00022737"/>
    </source>
</evidence>
<dbReference type="PROSITE" id="PS51873">
    <property type="entry name" value="TRIAD"/>
    <property type="match status" value="1"/>
</dbReference>
<feature type="domain" description="RING-type" evidence="10">
    <location>
        <begin position="230"/>
        <end position="423"/>
    </location>
</feature>
<gene>
    <name evidence="11" type="ORF">GQ43DRAFT_258454</name>
</gene>
<name>A0A9P4N181_9PLEO</name>
<evidence type="ECO:0000256" key="1">
    <source>
        <dbReference type="ARBA" id="ARBA00001798"/>
    </source>
</evidence>
<dbReference type="CDD" id="cd22584">
    <property type="entry name" value="Rcat_RBR_unk"/>
    <property type="match status" value="1"/>
</dbReference>
<evidence type="ECO:0000256" key="6">
    <source>
        <dbReference type="ARBA" id="ARBA00022771"/>
    </source>
</evidence>
<evidence type="ECO:0000256" key="7">
    <source>
        <dbReference type="ARBA" id="ARBA00022786"/>
    </source>
</evidence>
<comment type="caution">
    <text evidence="11">The sequence shown here is derived from an EMBL/GenBank/DDBJ whole genome shotgun (WGS) entry which is preliminary data.</text>
</comment>
<accession>A0A9P4N181</accession>
<evidence type="ECO:0000313" key="11">
    <source>
        <dbReference type="EMBL" id="KAF2203555.1"/>
    </source>
</evidence>
<keyword evidence="5" id="KW-0677">Repeat</keyword>
<evidence type="ECO:0000256" key="4">
    <source>
        <dbReference type="ARBA" id="ARBA00022723"/>
    </source>
</evidence>
<evidence type="ECO:0000256" key="3">
    <source>
        <dbReference type="ARBA" id="ARBA00022679"/>
    </source>
</evidence>
<keyword evidence="3" id="KW-0808">Transferase</keyword>
<dbReference type="OrthoDB" id="9977870at2759"/>
<dbReference type="PANTHER" id="PTHR11685">
    <property type="entry name" value="RBR FAMILY RING FINGER AND IBR DOMAIN-CONTAINING"/>
    <property type="match status" value="1"/>
</dbReference>
<comment type="catalytic activity">
    <reaction evidence="1">
        <text>[E2 ubiquitin-conjugating enzyme]-S-ubiquitinyl-L-cysteine + [acceptor protein]-L-lysine = [E2 ubiquitin-conjugating enzyme]-L-cysteine + [acceptor protein]-N(6)-ubiquitinyl-L-lysine.</text>
        <dbReference type="EC" id="2.3.2.31"/>
    </reaction>
</comment>
<keyword evidence="8" id="KW-0862">Zinc</keyword>
<keyword evidence="7" id="KW-0833">Ubl conjugation pathway</keyword>
<dbReference type="AlphaFoldDB" id="A0A9P4N181"/>
<evidence type="ECO:0000256" key="8">
    <source>
        <dbReference type="ARBA" id="ARBA00022833"/>
    </source>
</evidence>
<keyword evidence="4" id="KW-0479">Metal-binding</keyword>
<sequence length="527" mass="58980">MNISSMCARSAKLAVEMQLEDLDILLDGLTFASSQDARDERAVLEILKIDYQAALLDLEGRILGLEILRIEHQNRVEFERLLAEDRQAEQDHRLACELVGIIPSPEIYREESPLQQPTKEESRALQLYQDLNLPVILFEQGYDGASRFVEESLPSASSSKPKDTLFASHRSSDSCSSDIGNDTTLVKYSEPDTEPRHITHALCVACLEIHPRFDMLELSCNGSGIGITVPPFLTHSSSSSMSPSSATSDNDPETKNHAYCRDCLTDLFTSALTDTTLFPPRCCSVRIPLTDCKLFFNHDLVAQFEEKELELMTPNPIYCSAPGCSAFIRPEWANADVAVCGKCGHRTCAICRHGEHIGSLCPQDEGTRQLLKTAKAKKWQACKHCNNLVELAHGCFHMICRCTYEFCYVCSKRWRTCTCPQMDERYLFANSHAAEPEPEVLPGPARPAIRFDDLNAQINELHTRILDFATAGANVDGICMHMWRREYAEPGKRLPCNICGGKLRFLNGCMQPGCGMEVCNRCLNNRL</sequence>
<organism evidence="11 12">
    <name type="scientific">Delitschia confertaspora ATCC 74209</name>
    <dbReference type="NCBI Taxonomy" id="1513339"/>
    <lineage>
        <taxon>Eukaryota</taxon>
        <taxon>Fungi</taxon>
        <taxon>Dikarya</taxon>
        <taxon>Ascomycota</taxon>
        <taxon>Pezizomycotina</taxon>
        <taxon>Dothideomycetes</taxon>
        <taxon>Pleosporomycetidae</taxon>
        <taxon>Pleosporales</taxon>
        <taxon>Delitschiaceae</taxon>
        <taxon>Delitschia</taxon>
    </lineage>
</organism>
<protein>
    <recommendedName>
        <fullName evidence="2">RBR-type E3 ubiquitin transferase</fullName>
        <ecNumber evidence="2">2.3.2.31</ecNumber>
    </recommendedName>
</protein>
<dbReference type="SMART" id="SM00647">
    <property type="entry name" value="IBR"/>
    <property type="match status" value="1"/>
</dbReference>
<dbReference type="InterPro" id="IPR044066">
    <property type="entry name" value="TRIAD_supradom"/>
</dbReference>
<proteinExistence type="predicted"/>
<evidence type="ECO:0000256" key="9">
    <source>
        <dbReference type="SAM" id="MobiDB-lite"/>
    </source>
</evidence>
<dbReference type="GO" id="GO:0008270">
    <property type="term" value="F:zinc ion binding"/>
    <property type="evidence" value="ECO:0007669"/>
    <property type="project" value="UniProtKB-KW"/>
</dbReference>
<dbReference type="Pfam" id="PF01485">
    <property type="entry name" value="IBR"/>
    <property type="match status" value="1"/>
</dbReference>
<keyword evidence="12" id="KW-1185">Reference proteome</keyword>
<dbReference type="GO" id="GO:0016567">
    <property type="term" value="P:protein ubiquitination"/>
    <property type="evidence" value="ECO:0007669"/>
    <property type="project" value="InterPro"/>
</dbReference>
<reference evidence="11" key="1">
    <citation type="journal article" date="2020" name="Stud. Mycol.">
        <title>101 Dothideomycetes genomes: a test case for predicting lifestyles and emergence of pathogens.</title>
        <authorList>
            <person name="Haridas S."/>
            <person name="Albert R."/>
            <person name="Binder M."/>
            <person name="Bloem J."/>
            <person name="Labutti K."/>
            <person name="Salamov A."/>
            <person name="Andreopoulos B."/>
            <person name="Baker S."/>
            <person name="Barry K."/>
            <person name="Bills G."/>
            <person name="Bluhm B."/>
            <person name="Cannon C."/>
            <person name="Castanera R."/>
            <person name="Culley D."/>
            <person name="Daum C."/>
            <person name="Ezra D."/>
            <person name="Gonzalez J."/>
            <person name="Henrissat B."/>
            <person name="Kuo A."/>
            <person name="Liang C."/>
            <person name="Lipzen A."/>
            <person name="Lutzoni F."/>
            <person name="Magnuson J."/>
            <person name="Mondo S."/>
            <person name="Nolan M."/>
            <person name="Ohm R."/>
            <person name="Pangilinan J."/>
            <person name="Park H.-J."/>
            <person name="Ramirez L."/>
            <person name="Alfaro M."/>
            <person name="Sun H."/>
            <person name="Tritt A."/>
            <person name="Yoshinaga Y."/>
            <person name="Zwiers L.-H."/>
            <person name="Turgeon B."/>
            <person name="Goodwin S."/>
            <person name="Spatafora J."/>
            <person name="Crous P."/>
            <person name="Grigoriev I."/>
        </authorList>
    </citation>
    <scope>NUCLEOTIDE SEQUENCE</scope>
    <source>
        <strain evidence="11">ATCC 74209</strain>
    </source>
</reference>
<dbReference type="GO" id="GO:0061630">
    <property type="term" value="F:ubiquitin protein ligase activity"/>
    <property type="evidence" value="ECO:0007669"/>
    <property type="project" value="UniProtKB-EC"/>
</dbReference>
<dbReference type="InterPro" id="IPR031127">
    <property type="entry name" value="E3_UB_ligase_RBR"/>
</dbReference>
<dbReference type="Gene3D" id="1.20.120.1750">
    <property type="match status" value="1"/>
</dbReference>
<evidence type="ECO:0000256" key="2">
    <source>
        <dbReference type="ARBA" id="ARBA00012251"/>
    </source>
</evidence>
<dbReference type="Proteomes" id="UP000799536">
    <property type="component" value="Unassembled WGS sequence"/>
</dbReference>
<evidence type="ECO:0000259" key="10">
    <source>
        <dbReference type="PROSITE" id="PS51873"/>
    </source>
</evidence>
<dbReference type="EC" id="2.3.2.31" evidence="2"/>
<feature type="region of interest" description="Disordered" evidence="9">
    <location>
        <begin position="153"/>
        <end position="175"/>
    </location>
</feature>
<keyword evidence="6" id="KW-0863">Zinc-finger</keyword>
<dbReference type="EMBL" id="ML993900">
    <property type="protein sequence ID" value="KAF2203555.1"/>
    <property type="molecule type" value="Genomic_DNA"/>
</dbReference>
<dbReference type="InterPro" id="IPR002867">
    <property type="entry name" value="IBR_dom"/>
</dbReference>
<evidence type="ECO:0000313" key="12">
    <source>
        <dbReference type="Proteomes" id="UP000799536"/>
    </source>
</evidence>
<dbReference type="SUPFAM" id="SSF57850">
    <property type="entry name" value="RING/U-box"/>
    <property type="match status" value="2"/>
</dbReference>
<dbReference type="CDD" id="cd20335">
    <property type="entry name" value="BRcat_RBR"/>
    <property type="match status" value="1"/>
</dbReference>